<organism evidence="3 4">
    <name type="scientific">Moniliophthora roreri</name>
    <name type="common">Frosty pod rot fungus</name>
    <name type="synonym">Monilia roreri</name>
    <dbReference type="NCBI Taxonomy" id="221103"/>
    <lineage>
        <taxon>Eukaryota</taxon>
        <taxon>Fungi</taxon>
        <taxon>Dikarya</taxon>
        <taxon>Basidiomycota</taxon>
        <taxon>Agaricomycotina</taxon>
        <taxon>Agaricomycetes</taxon>
        <taxon>Agaricomycetidae</taxon>
        <taxon>Agaricales</taxon>
        <taxon>Marasmiineae</taxon>
        <taxon>Marasmiaceae</taxon>
        <taxon>Moniliophthora</taxon>
    </lineage>
</organism>
<feature type="region of interest" description="Disordered" evidence="2">
    <location>
        <begin position="563"/>
        <end position="645"/>
    </location>
</feature>
<feature type="region of interest" description="Disordered" evidence="2">
    <location>
        <begin position="384"/>
        <end position="536"/>
    </location>
</feature>
<dbReference type="Proteomes" id="UP000054988">
    <property type="component" value="Unassembled WGS sequence"/>
</dbReference>
<feature type="coiled-coil region" evidence="1">
    <location>
        <begin position="290"/>
        <end position="361"/>
    </location>
</feature>
<reference evidence="3 4" key="1">
    <citation type="submission" date="2015-12" db="EMBL/GenBank/DDBJ databases">
        <title>Draft genome sequence of Moniliophthora roreri, the causal agent of frosty pod rot of cacao.</title>
        <authorList>
            <person name="Aime M.C."/>
            <person name="Diaz-Valderrama J.R."/>
            <person name="Kijpornyongpan T."/>
            <person name="Phillips-Mora W."/>
        </authorList>
    </citation>
    <scope>NUCLEOTIDE SEQUENCE [LARGE SCALE GENOMIC DNA]</scope>
    <source>
        <strain evidence="3 4">MCA 2952</strain>
    </source>
</reference>
<dbReference type="AlphaFoldDB" id="A0A0W0G2L3"/>
<evidence type="ECO:0000313" key="3">
    <source>
        <dbReference type="EMBL" id="KTB42838.1"/>
    </source>
</evidence>
<feature type="compositionally biased region" description="Basic residues" evidence="2">
    <location>
        <begin position="447"/>
        <end position="457"/>
    </location>
</feature>
<feature type="compositionally biased region" description="Low complexity" evidence="2">
    <location>
        <begin position="466"/>
        <end position="478"/>
    </location>
</feature>
<evidence type="ECO:0000313" key="4">
    <source>
        <dbReference type="Proteomes" id="UP000054988"/>
    </source>
</evidence>
<name>A0A0W0G2L3_MONRR</name>
<accession>A0A0W0G2L3</accession>
<keyword evidence="1" id="KW-0175">Coiled coil</keyword>
<feature type="compositionally biased region" description="Low complexity" evidence="2">
    <location>
        <begin position="518"/>
        <end position="529"/>
    </location>
</feature>
<feature type="compositionally biased region" description="Acidic residues" evidence="2">
    <location>
        <begin position="222"/>
        <end position="231"/>
    </location>
</feature>
<sequence>MCGRVHILDGKMVRTDGPHFGTIDMGARDRYVETSTSVTLLECQFNFRLRVSLMGHTRSQLESLKRADLQKLCKDYGVKANLKTEALIELLLETSKPHTRAAPVQESRRSVSTRVSSRNTAPRISSMIIHDTDDEADEQANNETHSPEEVANGADPQTLEEPPAEPPPLPRTRKAKDTQFRLGVGRPVAAGGGGARAITRSLSVSKSKRGKASRGTIPVEETIPEEAEDQEQATSNYPASIPPTPHLIYNEDQGASANASPVHEDPPSNEVPNITPIHDQDIEKRINDALQPLHQQLQALRAELDQYKALNVELAQLATQVTEMDVWKQKVDILTAEVRELRETASTVNSLKAEMLELRNTLNRQSGHSPVSDIEMASGFITPTNTQQNRLSNPTTGRPCDAPSTLHPGIAPSLLGKRPRDSTVSSITDVVEEGDESRYSEGELARKVLRPNKKKARITPTEGTQSESGPSAQSPAAADDNDDAPHRPGFSVYRGPEPQGASYVDPPPPTTPLPRFYAAASPEESAGPSRIPSTQNAAENHRPFTFNFLPVPPTPHAAAFQMQNFPYPEPPQSPTPGSSVPEIIHSNNGDPMDLFQSFGLSQPRSRTASTSAPSTRTPRQENINFINPTALTRREPDNNDLDFHAGLSPIEDLDSDVSAVKRTMYGTEVESDTRFGDFGVEGVGSGFWTGGGGF</sequence>
<proteinExistence type="predicted"/>
<feature type="compositionally biased region" description="Polar residues" evidence="2">
    <location>
        <begin position="384"/>
        <end position="396"/>
    </location>
</feature>
<feature type="compositionally biased region" description="Polar residues" evidence="2">
    <location>
        <begin position="620"/>
        <end position="630"/>
    </location>
</feature>
<evidence type="ECO:0000256" key="2">
    <source>
        <dbReference type="SAM" id="MobiDB-lite"/>
    </source>
</evidence>
<gene>
    <name evidence="3" type="ORF">WG66_4637</name>
</gene>
<dbReference type="eggNOG" id="ENOG502SKRB">
    <property type="taxonomic scope" value="Eukaryota"/>
</dbReference>
<evidence type="ECO:0008006" key="5">
    <source>
        <dbReference type="Google" id="ProtNLM"/>
    </source>
</evidence>
<evidence type="ECO:0000256" key="1">
    <source>
        <dbReference type="SAM" id="Coils"/>
    </source>
</evidence>
<dbReference type="EMBL" id="LATX01001295">
    <property type="protein sequence ID" value="KTB42838.1"/>
    <property type="molecule type" value="Genomic_DNA"/>
</dbReference>
<feature type="compositionally biased region" description="Basic and acidic residues" evidence="2">
    <location>
        <begin position="632"/>
        <end position="643"/>
    </location>
</feature>
<comment type="caution">
    <text evidence="3">The sequence shown here is derived from an EMBL/GenBank/DDBJ whole genome shotgun (WGS) entry which is preliminary data.</text>
</comment>
<protein>
    <recommendedName>
        <fullName evidence="5">SAP domain-containing protein</fullName>
    </recommendedName>
</protein>
<feature type="compositionally biased region" description="Basic and acidic residues" evidence="2">
    <location>
        <begin position="436"/>
        <end position="446"/>
    </location>
</feature>
<feature type="region of interest" description="Disordered" evidence="2">
    <location>
        <begin position="98"/>
        <end position="269"/>
    </location>
</feature>
<feature type="compositionally biased region" description="Low complexity" evidence="2">
    <location>
        <begin position="603"/>
        <end position="617"/>
    </location>
</feature>